<name>A0A9Y2I8X1_9PSEU</name>
<dbReference type="RefSeq" id="WP_285966742.1">
    <property type="nucleotide sequence ID" value="NZ_CP127294.1"/>
</dbReference>
<evidence type="ECO:0000313" key="2">
    <source>
        <dbReference type="EMBL" id="WIX75980.1"/>
    </source>
</evidence>
<feature type="compositionally biased region" description="Basic residues" evidence="1">
    <location>
        <begin position="1"/>
        <end position="10"/>
    </location>
</feature>
<dbReference type="AlphaFoldDB" id="A0A9Y2I8X1"/>
<feature type="region of interest" description="Disordered" evidence="1">
    <location>
        <begin position="1"/>
        <end position="78"/>
    </location>
</feature>
<accession>A0A9Y2I8X1</accession>
<dbReference type="EMBL" id="CP127294">
    <property type="protein sequence ID" value="WIX75980.1"/>
    <property type="molecule type" value="Genomic_DNA"/>
</dbReference>
<evidence type="ECO:0000313" key="3">
    <source>
        <dbReference type="Proteomes" id="UP001236014"/>
    </source>
</evidence>
<protein>
    <submittedName>
        <fullName evidence="2">Uncharacterized protein</fullName>
    </submittedName>
</protein>
<gene>
    <name evidence="2" type="ORF">QRX50_31470</name>
</gene>
<feature type="compositionally biased region" description="Low complexity" evidence="1">
    <location>
        <begin position="18"/>
        <end position="29"/>
    </location>
</feature>
<keyword evidence="3" id="KW-1185">Reference proteome</keyword>
<reference evidence="2 3" key="1">
    <citation type="submission" date="2023-06" db="EMBL/GenBank/DDBJ databases">
        <authorList>
            <person name="Oyuntsetseg B."/>
            <person name="Kim S.B."/>
        </authorList>
    </citation>
    <scope>NUCLEOTIDE SEQUENCE [LARGE SCALE GENOMIC DNA]</scope>
    <source>
        <strain evidence="2 3">2-15</strain>
    </source>
</reference>
<dbReference type="Proteomes" id="UP001236014">
    <property type="component" value="Chromosome"/>
</dbReference>
<feature type="compositionally biased region" description="Polar residues" evidence="1">
    <location>
        <begin position="30"/>
        <end position="39"/>
    </location>
</feature>
<organism evidence="2 3">
    <name type="scientific">Amycolatopsis carbonis</name>
    <dbReference type="NCBI Taxonomy" id="715471"/>
    <lineage>
        <taxon>Bacteria</taxon>
        <taxon>Bacillati</taxon>
        <taxon>Actinomycetota</taxon>
        <taxon>Actinomycetes</taxon>
        <taxon>Pseudonocardiales</taxon>
        <taxon>Pseudonocardiaceae</taxon>
        <taxon>Amycolatopsis</taxon>
    </lineage>
</organism>
<dbReference type="KEGG" id="acab:QRX50_31470"/>
<evidence type="ECO:0000256" key="1">
    <source>
        <dbReference type="SAM" id="MobiDB-lite"/>
    </source>
</evidence>
<proteinExistence type="predicted"/>
<sequence>MEVISRHSHPISHVDAPSTVTTRTQRSSSNQARGGSNTAAAPPDEHPQDPDQIDMFPALTPVEPEPLTPGARRTQRNSQLAAARLHPLTAVLRSALKLHLDAAPHDDRDAPGLRCGTCRFRRPVHAGAGNYPKCTRTPLLMTHSDASDCRSFWPACAFYENHGGTE</sequence>